<organism evidence="6 7">
    <name type="scientific">Plakobranchus ocellatus</name>
    <dbReference type="NCBI Taxonomy" id="259542"/>
    <lineage>
        <taxon>Eukaryota</taxon>
        <taxon>Metazoa</taxon>
        <taxon>Spiralia</taxon>
        <taxon>Lophotrochozoa</taxon>
        <taxon>Mollusca</taxon>
        <taxon>Gastropoda</taxon>
        <taxon>Heterobranchia</taxon>
        <taxon>Euthyneura</taxon>
        <taxon>Panpulmonata</taxon>
        <taxon>Sacoglossa</taxon>
        <taxon>Placobranchoidea</taxon>
        <taxon>Plakobranchidae</taxon>
        <taxon>Plakobranchus</taxon>
    </lineage>
</organism>
<keyword evidence="3" id="KW-0064">Aspartyl protease</keyword>
<dbReference type="GO" id="GO:0005764">
    <property type="term" value="C:lysosome"/>
    <property type="evidence" value="ECO:0007669"/>
    <property type="project" value="TreeGrafter"/>
</dbReference>
<dbReference type="SUPFAM" id="SSF50630">
    <property type="entry name" value="Acid proteases"/>
    <property type="match status" value="1"/>
</dbReference>
<dbReference type="Gene3D" id="2.60.40.1960">
    <property type="match status" value="1"/>
</dbReference>
<dbReference type="PROSITE" id="PS51767">
    <property type="entry name" value="PEPTIDASE_A1"/>
    <property type="match status" value="1"/>
</dbReference>
<dbReference type="Pfam" id="PF00026">
    <property type="entry name" value="Asp"/>
    <property type="match status" value="1"/>
</dbReference>
<evidence type="ECO:0000313" key="7">
    <source>
        <dbReference type="Proteomes" id="UP000735302"/>
    </source>
</evidence>
<dbReference type="Gene3D" id="2.40.70.10">
    <property type="entry name" value="Acid Proteases"/>
    <property type="match status" value="2"/>
</dbReference>
<keyword evidence="7" id="KW-1185">Reference proteome</keyword>
<evidence type="ECO:0000256" key="4">
    <source>
        <dbReference type="ARBA" id="ARBA00022801"/>
    </source>
</evidence>
<gene>
    <name evidence="6" type="ORF">PoB_006325600</name>
</gene>
<dbReference type="PANTHER" id="PTHR47966:SF51">
    <property type="entry name" value="BETA-SITE APP-CLEAVING ENZYME, ISOFORM A-RELATED"/>
    <property type="match status" value="1"/>
</dbReference>
<evidence type="ECO:0000313" key="6">
    <source>
        <dbReference type="EMBL" id="GFO36751.1"/>
    </source>
</evidence>
<reference evidence="6 7" key="1">
    <citation type="journal article" date="2021" name="Elife">
        <title>Chloroplast acquisition without the gene transfer in kleptoplastic sea slugs, Plakobranchus ocellatus.</title>
        <authorList>
            <person name="Maeda T."/>
            <person name="Takahashi S."/>
            <person name="Yoshida T."/>
            <person name="Shimamura S."/>
            <person name="Takaki Y."/>
            <person name="Nagai Y."/>
            <person name="Toyoda A."/>
            <person name="Suzuki Y."/>
            <person name="Arimoto A."/>
            <person name="Ishii H."/>
            <person name="Satoh N."/>
            <person name="Nishiyama T."/>
            <person name="Hasebe M."/>
            <person name="Maruyama T."/>
            <person name="Minagawa J."/>
            <person name="Obokata J."/>
            <person name="Shigenobu S."/>
        </authorList>
    </citation>
    <scope>NUCLEOTIDE SEQUENCE [LARGE SCALE GENOMIC DNA]</scope>
</reference>
<dbReference type="InterPro" id="IPR021109">
    <property type="entry name" value="Peptidase_aspartic_dom_sf"/>
</dbReference>
<comment type="similarity">
    <text evidence="1">Belongs to the peptidase A1 family.</text>
</comment>
<proteinExistence type="inferred from homology"/>
<evidence type="ECO:0000256" key="2">
    <source>
        <dbReference type="ARBA" id="ARBA00022670"/>
    </source>
</evidence>
<evidence type="ECO:0000259" key="5">
    <source>
        <dbReference type="PROSITE" id="PS51767"/>
    </source>
</evidence>
<dbReference type="PANTHER" id="PTHR47966">
    <property type="entry name" value="BETA-SITE APP-CLEAVING ENZYME, ISOFORM A-RELATED"/>
    <property type="match status" value="1"/>
</dbReference>
<dbReference type="InterPro" id="IPR001461">
    <property type="entry name" value="Aspartic_peptidase_A1"/>
</dbReference>
<sequence length="313" mass="34693">MRKSGSGCCRSNFGSGAGNSDDHGCRYSSNINKNGKYDSSSTDTNEGKPFSVSLSANNVTATWSEDVVTLGDIVVPFQVLGKGTFVSDLFDRLKIDGIVGLGFRYISKRNKPNVFDNMVSQGLVQAPVFSFYINRMGADDRQSRLTLGGVNPEYYTGDFTYVNLTGRDKWQFKMDRVQLLGGMEIFSENGCQAVMDSTSTMIIGPRRDVIPLNIKLGGRPVSMPGPYEMFEFDCSSLDNLPVVQFIINGKKLSLLSEDYVIKMGGRCLSGFASKKGMLRDGQRFWILGDVFMRGFYTQFDKGNRRIGFAQAKH</sequence>
<evidence type="ECO:0000256" key="1">
    <source>
        <dbReference type="ARBA" id="ARBA00007447"/>
    </source>
</evidence>
<dbReference type="InterPro" id="IPR033121">
    <property type="entry name" value="PEPTIDASE_A1"/>
</dbReference>
<dbReference type="Proteomes" id="UP000735302">
    <property type="component" value="Unassembled WGS sequence"/>
</dbReference>
<keyword evidence="4" id="KW-0378">Hydrolase</keyword>
<accession>A0AAV4CYE0</accession>
<dbReference type="FunFam" id="2.40.70.10:FF:000115">
    <property type="entry name" value="Lysosomal aspartic protease"/>
    <property type="match status" value="1"/>
</dbReference>
<dbReference type="GO" id="GO:0004190">
    <property type="term" value="F:aspartic-type endopeptidase activity"/>
    <property type="evidence" value="ECO:0007669"/>
    <property type="project" value="UniProtKB-KW"/>
</dbReference>
<name>A0AAV4CYE0_9GAST</name>
<dbReference type="CDD" id="cd05471">
    <property type="entry name" value="pepsin_like"/>
    <property type="match status" value="1"/>
</dbReference>
<dbReference type="GO" id="GO:0006508">
    <property type="term" value="P:proteolysis"/>
    <property type="evidence" value="ECO:0007669"/>
    <property type="project" value="UniProtKB-KW"/>
</dbReference>
<dbReference type="EMBL" id="BLXT01007137">
    <property type="protein sequence ID" value="GFO36751.1"/>
    <property type="molecule type" value="Genomic_DNA"/>
</dbReference>
<evidence type="ECO:0000256" key="3">
    <source>
        <dbReference type="ARBA" id="ARBA00022750"/>
    </source>
</evidence>
<comment type="caution">
    <text evidence="6">The sequence shown here is derived from an EMBL/GenBank/DDBJ whole genome shotgun (WGS) entry which is preliminary data.</text>
</comment>
<dbReference type="InterPro" id="IPR034164">
    <property type="entry name" value="Pepsin-like_dom"/>
</dbReference>
<protein>
    <submittedName>
        <fullName evidence="6">Cathepsin d</fullName>
    </submittedName>
</protein>
<keyword evidence="2" id="KW-0645">Protease</keyword>
<dbReference type="PRINTS" id="PR00792">
    <property type="entry name" value="PEPSIN"/>
</dbReference>
<dbReference type="AlphaFoldDB" id="A0AAV4CYE0"/>
<feature type="domain" description="Peptidase A1" evidence="5">
    <location>
        <begin position="1"/>
        <end position="309"/>
    </location>
</feature>